<dbReference type="VEuPathDB" id="FungiDB:JI435_114390"/>
<evidence type="ECO:0000259" key="7">
    <source>
        <dbReference type="Pfam" id="PF08501"/>
    </source>
</evidence>
<proteinExistence type="predicted"/>
<evidence type="ECO:0000256" key="1">
    <source>
        <dbReference type="ARBA" id="ARBA00022911"/>
    </source>
</evidence>
<dbReference type="FunFam" id="3.40.50.720:FF:000610">
    <property type="entry name" value="Quinate 5-dehydrogenase QutB"/>
    <property type="match status" value="1"/>
</dbReference>
<dbReference type="Pfam" id="PF08501">
    <property type="entry name" value="Shikimate_dh_N"/>
    <property type="match status" value="1"/>
</dbReference>
<dbReference type="SUPFAM" id="SSF53223">
    <property type="entry name" value="Aminoacid dehydrogenase-like, N-terminal domain"/>
    <property type="match status" value="1"/>
</dbReference>
<evidence type="ECO:0000256" key="3">
    <source>
        <dbReference type="ARBA" id="ARBA00023027"/>
    </source>
</evidence>
<dbReference type="GO" id="GO:0004764">
    <property type="term" value="F:shikimate 3-dehydrogenase (NADP+) activity"/>
    <property type="evidence" value="ECO:0007669"/>
    <property type="project" value="InterPro"/>
</dbReference>
<accession>A0A7U2I7Q6</accession>
<keyword evidence="1" id="KW-0672">Quinate metabolism</keyword>
<name>A0A7U2I7Q6_PHANO</name>
<evidence type="ECO:0000256" key="4">
    <source>
        <dbReference type="ARBA" id="ARBA00060524"/>
    </source>
</evidence>
<dbReference type="GO" id="GO:0030266">
    <property type="term" value="F:quinate 3-dehydrogenase (NAD+) activity"/>
    <property type="evidence" value="ECO:0007669"/>
    <property type="project" value="UniProtKB-EC"/>
</dbReference>
<dbReference type="InterPro" id="IPR013708">
    <property type="entry name" value="Shikimate_DH-bd_N"/>
</dbReference>
<protein>
    <recommendedName>
        <fullName evidence="6">Quinate dehydrogenase</fullName>
        <ecNumber evidence="5">1.1.1.24</ecNumber>
    </recommendedName>
</protein>
<dbReference type="PANTHER" id="PTHR21089">
    <property type="entry name" value="SHIKIMATE DEHYDROGENASE"/>
    <property type="match status" value="1"/>
</dbReference>
<sequence>MSLETTAPDVSRVERHGYLFGHPIAHSMSPLLHQTVYDNLGLNWSQIPFDSTDMNLFLQLIQNPSFYGASVTMPHKVAILKHLDALTPEGRDVGAVNTLFVREDATGKRLFMGTNTDVIGIRESFLRNAKPESFQNRPALVIGGGGAARSAVYALRKWLNVGTIYLVNRDAEEVRAVLDECTARGYGNSLLHVSTEAQAEQLEGVGAIVACVPNFTPKTNQEQEARKVLEVFLKSKSHKGAILEMCYHPTPYTEIAEISRQAGWQVILGTEALIYQGLEQDRYWTGKETAELPVGQVQEVIAAKLSEAKL</sequence>
<comment type="pathway">
    <text evidence="4">Aromatic compound metabolism; 3,4-dihydroxybenzoate biosynthesis; 3-dehydroquinate from D-quinate (NAD(+) route): step 1/1.</text>
</comment>
<evidence type="ECO:0000256" key="2">
    <source>
        <dbReference type="ARBA" id="ARBA00023002"/>
    </source>
</evidence>
<dbReference type="OMA" id="AIYVMRR"/>
<dbReference type="EC" id="1.1.1.24" evidence="5"/>
<dbReference type="SUPFAM" id="SSF51735">
    <property type="entry name" value="NAD(P)-binding Rossmann-fold domains"/>
    <property type="match status" value="1"/>
</dbReference>
<dbReference type="PANTHER" id="PTHR21089:SF1">
    <property type="entry name" value="BIFUNCTIONAL 3-DEHYDROQUINATE DEHYDRATASE_SHIKIMATE DEHYDROGENASE, CHLOROPLASTIC"/>
    <property type="match status" value="1"/>
</dbReference>
<keyword evidence="9" id="KW-1185">Reference proteome</keyword>
<dbReference type="AlphaFoldDB" id="A0A7U2I7Q6"/>
<dbReference type="RefSeq" id="XP_001801681.1">
    <property type="nucleotide sequence ID" value="XM_001801629.1"/>
</dbReference>
<dbReference type="InterPro" id="IPR046346">
    <property type="entry name" value="Aminoacid_DH-like_N_sf"/>
</dbReference>
<dbReference type="InterPro" id="IPR036291">
    <property type="entry name" value="NAD(P)-bd_dom_sf"/>
</dbReference>
<organism evidence="8 9">
    <name type="scientific">Phaeosphaeria nodorum (strain SN15 / ATCC MYA-4574 / FGSC 10173)</name>
    <name type="common">Glume blotch fungus</name>
    <name type="synonym">Parastagonospora nodorum</name>
    <dbReference type="NCBI Taxonomy" id="321614"/>
    <lineage>
        <taxon>Eukaryota</taxon>
        <taxon>Fungi</taxon>
        <taxon>Dikarya</taxon>
        <taxon>Ascomycota</taxon>
        <taxon>Pezizomycotina</taxon>
        <taxon>Dothideomycetes</taxon>
        <taxon>Pleosporomycetidae</taxon>
        <taxon>Pleosporales</taxon>
        <taxon>Pleosporineae</taxon>
        <taxon>Phaeosphaeriaceae</taxon>
        <taxon>Parastagonospora</taxon>
    </lineage>
</organism>
<reference evidence="9" key="1">
    <citation type="journal article" date="2021" name="BMC Genomics">
        <title>Chromosome-level genome assembly and manually-curated proteome of model necrotroph Parastagonospora nodorum Sn15 reveals a genome-wide trove of candidate effector homologs, and redundancy of virulence-related functions within an accessory chromosome.</title>
        <authorList>
            <person name="Bertazzoni S."/>
            <person name="Jones D.A.B."/>
            <person name="Phan H.T."/>
            <person name="Tan K.-C."/>
            <person name="Hane J.K."/>
        </authorList>
    </citation>
    <scope>NUCLEOTIDE SEQUENCE [LARGE SCALE GENOMIC DNA]</scope>
    <source>
        <strain evidence="9">SN15 / ATCC MYA-4574 / FGSC 10173)</strain>
    </source>
</reference>
<evidence type="ECO:0000256" key="6">
    <source>
        <dbReference type="ARBA" id="ARBA00071171"/>
    </source>
</evidence>
<evidence type="ECO:0000256" key="5">
    <source>
        <dbReference type="ARBA" id="ARBA00066605"/>
    </source>
</evidence>
<keyword evidence="2" id="KW-0560">Oxidoreductase</keyword>
<feature type="domain" description="Shikimate dehydrogenase substrate binding N-terminal" evidence="7">
    <location>
        <begin position="19"/>
        <end position="99"/>
    </location>
</feature>
<dbReference type="Proteomes" id="UP000663193">
    <property type="component" value="Chromosome 14"/>
</dbReference>
<evidence type="ECO:0000313" key="9">
    <source>
        <dbReference type="Proteomes" id="UP000663193"/>
    </source>
</evidence>
<evidence type="ECO:0000313" key="8">
    <source>
        <dbReference type="EMBL" id="QRD02703.1"/>
    </source>
</evidence>
<dbReference type="OrthoDB" id="204377at2759"/>
<keyword evidence="3" id="KW-0520">NAD</keyword>
<dbReference type="InterPro" id="IPR022893">
    <property type="entry name" value="Shikimate_DH_fam"/>
</dbReference>
<dbReference type="KEGG" id="pno:SNOG_11439"/>
<dbReference type="EMBL" id="CP069036">
    <property type="protein sequence ID" value="QRD02703.1"/>
    <property type="molecule type" value="Genomic_DNA"/>
</dbReference>
<dbReference type="Gene3D" id="3.40.50.720">
    <property type="entry name" value="NAD(P)-binding Rossmann-like Domain"/>
    <property type="match status" value="1"/>
</dbReference>
<dbReference type="CDD" id="cd01065">
    <property type="entry name" value="NAD_bind_Shikimate_DH"/>
    <property type="match status" value="1"/>
</dbReference>
<gene>
    <name evidence="8" type="ORF">JI435_114390</name>
</gene>
<dbReference type="Gene3D" id="3.40.50.10860">
    <property type="entry name" value="Leucine Dehydrogenase, chain A, domain 1"/>
    <property type="match status" value="1"/>
</dbReference>